<evidence type="ECO:0000256" key="3">
    <source>
        <dbReference type="ARBA" id="ARBA00011233"/>
    </source>
</evidence>
<dbReference type="InterPro" id="IPR031338">
    <property type="entry name" value="KDPG/KHG_AS_2"/>
</dbReference>
<accession>A0A1N6YA66</accession>
<dbReference type="GO" id="GO:0016829">
    <property type="term" value="F:lyase activity"/>
    <property type="evidence" value="ECO:0007669"/>
    <property type="project" value="UniProtKB-KW"/>
</dbReference>
<evidence type="ECO:0000256" key="4">
    <source>
        <dbReference type="ARBA" id="ARBA00023239"/>
    </source>
</evidence>
<dbReference type="PROSITE" id="PS00160">
    <property type="entry name" value="ALDOLASE_KDPG_KHG_2"/>
    <property type="match status" value="1"/>
</dbReference>
<keyword evidence="7" id="KW-1185">Reference proteome</keyword>
<comment type="pathway">
    <text evidence="1">Carbohydrate acid metabolism.</text>
</comment>
<dbReference type="PANTHER" id="PTHR30246:SF1">
    <property type="entry name" value="2-DEHYDRO-3-DEOXY-6-PHOSPHOGALACTONATE ALDOLASE-RELATED"/>
    <property type="match status" value="1"/>
</dbReference>
<organism evidence="6 7">
    <name type="scientific">Alkalispirochaeta americana</name>
    <dbReference type="NCBI Taxonomy" id="159291"/>
    <lineage>
        <taxon>Bacteria</taxon>
        <taxon>Pseudomonadati</taxon>
        <taxon>Spirochaetota</taxon>
        <taxon>Spirochaetia</taxon>
        <taxon>Spirochaetales</taxon>
        <taxon>Spirochaetaceae</taxon>
        <taxon>Alkalispirochaeta</taxon>
    </lineage>
</organism>
<dbReference type="STRING" id="159291.SAMN05920897_1452"/>
<dbReference type="EMBL" id="FTMS01000045">
    <property type="protein sequence ID" value="SIR11477.1"/>
    <property type="molecule type" value="Genomic_DNA"/>
</dbReference>
<gene>
    <name evidence="6" type="ORF">SAMN05920897_1452</name>
</gene>
<dbReference type="Gene3D" id="3.20.20.70">
    <property type="entry name" value="Aldolase class I"/>
    <property type="match status" value="1"/>
</dbReference>
<comment type="similarity">
    <text evidence="2">Belongs to the KHG/KDPG aldolase family.</text>
</comment>
<dbReference type="CDD" id="cd00452">
    <property type="entry name" value="KDPG_aldolase"/>
    <property type="match status" value="1"/>
</dbReference>
<dbReference type="AlphaFoldDB" id="A0A1N6YA66"/>
<reference evidence="6 7" key="1">
    <citation type="submission" date="2017-01" db="EMBL/GenBank/DDBJ databases">
        <authorList>
            <person name="Mah S.A."/>
            <person name="Swanson W.J."/>
            <person name="Moy G.W."/>
            <person name="Vacquier V.D."/>
        </authorList>
    </citation>
    <scope>NUCLEOTIDE SEQUENCE [LARGE SCALE GENOMIC DNA]</scope>
    <source>
        <strain evidence="6 7">ASpG1</strain>
    </source>
</reference>
<sequence length="234" mass="24505">MVDYYRTMWSDQLYGALAASRIIVVVVIDDKKDAVPTARALARGGITHVELALRTDASLAALEAISREVPEMTVGAGTVLLPAQVRAARDAGAHFAVSPGLSPAVVAEAEKIGLPFAPGIATPTDIEKAWNMGCRVLKLFPANPMGGAKYLKSVNAAYRHLGLSFIPLGGVRLANLDEWLAMPEILAVGGSWPAADDLIRAGKWDEIETNAQAATEQIAKLRPEAGGGVGQGGA</sequence>
<protein>
    <submittedName>
        <fullName evidence="6">2-dehydro-3-deoxyphosphogluconate aldolase / (4S)-4-hydroxy-2-oxoglutarate aldolase</fullName>
    </submittedName>
</protein>
<evidence type="ECO:0000256" key="5">
    <source>
        <dbReference type="ARBA" id="ARBA00023277"/>
    </source>
</evidence>
<keyword evidence="5" id="KW-0119">Carbohydrate metabolism</keyword>
<dbReference type="NCBIfam" id="TIGR01182">
    <property type="entry name" value="eda"/>
    <property type="match status" value="1"/>
</dbReference>
<comment type="subunit">
    <text evidence="3">Homotrimer.</text>
</comment>
<evidence type="ECO:0000256" key="2">
    <source>
        <dbReference type="ARBA" id="ARBA00006906"/>
    </source>
</evidence>
<dbReference type="InterPro" id="IPR000887">
    <property type="entry name" value="Aldlse_KDPG_KHG"/>
</dbReference>
<evidence type="ECO:0000313" key="6">
    <source>
        <dbReference type="EMBL" id="SIR11477.1"/>
    </source>
</evidence>
<name>A0A1N6YA66_9SPIO</name>
<dbReference type="InterPro" id="IPR013785">
    <property type="entry name" value="Aldolase_TIM"/>
</dbReference>
<dbReference type="PANTHER" id="PTHR30246">
    <property type="entry name" value="2-KETO-3-DEOXY-6-PHOSPHOGLUCONATE ALDOLASE"/>
    <property type="match status" value="1"/>
</dbReference>
<evidence type="ECO:0000256" key="1">
    <source>
        <dbReference type="ARBA" id="ARBA00004761"/>
    </source>
</evidence>
<keyword evidence="4" id="KW-0456">Lyase</keyword>
<dbReference type="SUPFAM" id="SSF51569">
    <property type="entry name" value="Aldolase"/>
    <property type="match status" value="1"/>
</dbReference>
<evidence type="ECO:0000313" key="7">
    <source>
        <dbReference type="Proteomes" id="UP000186400"/>
    </source>
</evidence>
<proteinExistence type="inferred from homology"/>
<dbReference type="Proteomes" id="UP000186400">
    <property type="component" value="Unassembled WGS sequence"/>
</dbReference>
<dbReference type="Pfam" id="PF01081">
    <property type="entry name" value="Aldolase"/>
    <property type="match status" value="1"/>
</dbReference>